<evidence type="ECO:0000313" key="2">
    <source>
        <dbReference type="Proteomes" id="UP001189429"/>
    </source>
</evidence>
<proteinExistence type="predicted"/>
<name>A0ABN9S8H7_9DINO</name>
<organism evidence="1 2">
    <name type="scientific">Prorocentrum cordatum</name>
    <dbReference type="NCBI Taxonomy" id="2364126"/>
    <lineage>
        <taxon>Eukaryota</taxon>
        <taxon>Sar</taxon>
        <taxon>Alveolata</taxon>
        <taxon>Dinophyceae</taxon>
        <taxon>Prorocentrales</taxon>
        <taxon>Prorocentraceae</taxon>
        <taxon>Prorocentrum</taxon>
    </lineage>
</organism>
<evidence type="ECO:0000313" key="1">
    <source>
        <dbReference type="EMBL" id="CAK0828183.1"/>
    </source>
</evidence>
<dbReference type="EMBL" id="CAUYUJ010009978">
    <property type="protein sequence ID" value="CAK0828183.1"/>
    <property type="molecule type" value="Genomic_DNA"/>
</dbReference>
<gene>
    <name evidence="1" type="ORF">PCOR1329_LOCUS27481</name>
</gene>
<dbReference type="Proteomes" id="UP001189429">
    <property type="component" value="Unassembled WGS sequence"/>
</dbReference>
<comment type="caution">
    <text evidence="1">The sequence shown here is derived from an EMBL/GenBank/DDBJ whole genome shotgun (WGS) entry which is preliminary data.</text>
</comment>
<keyword evidence="2" id="KW-1185">Reference proteome</keyword>
<reference evidence="1" key="1">
    <citation type="submission" date="2023-10" db="EMBL/GenBank/DDBJ databases">
        <authorList>
            <person name="Chen Y."/>
            <person name="Shah S."/>
            <person name="Dougan E. K."/>
            <person name="Thang M."/>
            <person name="Chan C."/>
        </authorList>
    </citation>
    <scope>NUCLEOTIDE SEQUENCE [LARGE SCALE GENOMIC DNA]</scope>
</reference>
<feature type="non-terminal residue" evidence="1">
    <location>
        <position position="114"/>
    </location>
</feature>
<feature type="non-terminal residue" evidence="1">
    <location>
        <position position="1"/>
    </location>
</feature>
<sequence length="114" mass="13440">EDVCDIGDGEPLFANFTWEDWMMLNLRVELHMLVHGYRHDMNDPERTSFTESHLAFYYNRYFKKALVLKNYGVESNMDLLALVKDTMEVYPKNSVLDPQLSDDTPLENFLKLTE</sequence>
<accession>A0ABN9S8H7</accession>
<protein>
    <submittedName>
        <fullName evidence="1">Uncharacterized protein</fullName>
    </submittedName>
</protein>